<sequence length="124" mass="14081">MRPLNLLRGRTLDPVRARVFRAPPQISAVSPKNAVPSRLGFLQDLLSNCFSVRDLNCTHFNYKTQPWSARPQNSFSRLSPATAPADFYESYTDPVILPSWLQQQQQQVKPQELLCRNTPRSAIG</sequence>
<proteinExistence type="predicted"/>
<dbReference type="PaxDb" id="5141-EFNCRP00000004815"/>
<gene>
    <name evidence="1" type="ORF">NCU04867</name>
</gene>
<dbReference type="GeneID" id="3875272"/>
<dbReference type="VEuPathDB" id="FungiDB:NCU04867"/>
<organism evidence="1 2">
    <name type="scientific">Neurospora crassa (strain ATCC 24698 / 74-OR23-1A / CBS 708.71 / DSM 1257 / FGSC 987)</name>
    <dbReference type="NCBI Taxonomy" id="367110"/>
    <lineage>
        <taxon>Eukaryota</taxon>
        <taxon>Fungi</taxon>
        <taxon>Dikarya</taxon>
        <taxon>Ascomycota</taxon>
        <taxon>Pezizomycotina</taxon>
        <taxon>Sordariomycetes</taxon>
        <taxon>Sordariomycetidae</taxon>
        <taxon>Sordariales</taxon>
        <taxon>Sordariaceae</taxon>
        <taxon>Neurospora</taxon>
    </lineage>
</organism>
<accession>Q7S378</accession>
<reference evidence="1 2" key="1">
    <citation type="journal article" date="2003" name="Nature">
        <title>The genome sequence of the filamentous fungus Neurospora crassa.</title>
        <authorList>
            <person name="Galagan J.E."/>
            <person name="Calvo S.E."/>
            <person name="Borkovich K.A."/>
            <person name="Selker E.U."/>
            <person name="Read N.D."/>
            <person name="Jaffe D."/>
            <person name="FitzHugh W."/>
            <person name="Ma L.J."/>
            <person name="Smirnov S."/>
            <person name="Purcell S."/>
            <person name="Rehman B."/>
            <person name="Elkins T."/>
            <person name="Engels R."/>
            <person name="Wang S."/>
            <person name="Nielsen C.B."/>
            <person name="Butler J."/>
            <person name="Endrizzi M."/>
            <person name="Qui D."/>
            <person name="Ianakiev P."/>
            <person name="Bell-Pedersen D."/>
            <person name="Nelson M.A."/>
            <person name="Werner-Washburne M."/>
            <person name="Selitrennikoff C.P."/>
            <person name="Kinsey J.A."/>
            <person name="Braun E.L."/>
            <person name="Zelter A."/>
            <person name="Schulte U."/>
            <person name="Kothe G.O."/>
            <person name="Jedd G."/>
            <person name="Mewes W."/>
            <person name="Staben C."/>
            <person name="Marcotte E."/>
            <person name="Greenberg D."/>
            <person name="Roy A."/>
            <person name="Foley K."/>
            <person name="Naylor J."/>
            <person name="Stange-Thomann N."/>
            <person name="Barrett R."/>
            <person name="Gnerre S."/>
            <person name="Kamal M."/>
            <person name="Kamvysselis M."/>
            <person name="Mauceli E."/>
            <person name="Bielke C."/>
            <person name="Rudd S."/>
            <person name="Frishman D."/>
            <person name="Krystofova S."/>
            <person name="Rasmussen C."/>
            <person name="Metzenberg R.L."/>
            <person name="Perkins D.D."/>
            <person name="Kroken S."/>
            <person name="Cogoni C."/>
            <person name="Macino G."/>
            <person name="Catcheside D."/>
            <person name="Li W."/>
            <person name="Pratt R.J."/>
            <person name="Osmani S.A."/>
            <person name="DeSouza C.P."/>
            <person name="Glass L."/>
            <person name="Orbach M.J."/>
            <person name="Berglund J.A."/>
            <person name="Voelker R."/>
            <person name="Yarden O."/>
            <person name="Plamann M."/>
            <person name="Seiler S."/>
            <person name="Dunlap J."/>
            <person name="Radford A."/>
            <person name="Aramayo R."/>
            <person name="Natvig D.O."/>
            <person name="Alex L.A."/>
            <person name="Mannhaupt G."/>
            <person name="Ebbole D.J."/>
            <person name="Freitag M."/>
            <person name="Paulsen I."/>
            <person name="Sachs M.S."/>
            <person name="Lander E.S."/>
            <person name="Nusbaum C."/>
            <person name="Birren B."/>
        </authorList>
    </citation>
    <scope>NUCLEOTIDE SEQUENCE [LARGE SCALE GENOMIC DNA]</scope>
    <source>
        <strain evidence="2">ATCC 24698 / 74-OR23-1A / CBS 708.71 / DSM 1257 / FGSC 987</strain>
    </source>
</reference>
<dbReference type="Proteomes" id="UP000001805">
    <property type="component" value="Chromosome 4, Linkage Group IV"/>
</dbReference>
<dbReference type="InParanoid" id="Q7S378"/>
<dbReference type="EMBL" id="CM002239">
    <property type="protein sequence ID" value="EAA29888.3"/>
    <property type="molecule type" value="Genomic_DNA"/>
</dbReference>
<protein>
    <submittedName>
        <fullName evidence="1">Uncharacterized protein</fullName>
    </submittedName>
</protein>
<keyword evidence="2" id="KW-1185">Reference proteome</keyword>
<dbReference type="AlphaFoldDB" id="Q7S378"/>
<name>Q7S378_NEUCR</name>
<evidence type="ECO:0000313" key="2">
    <source>
        <dbReference type="Proteomes" id="UP000001805"/>
    </source>
</evidence>
<evidence type="ECO:0000313" key="1">
    <source>
        <dbReference type="EMBL" id="EAA29888.3"/>
    </source>
</evidence>
<dbReference type="HOGENOM" id="CLU_1372555_0_0_1"/>
<dbReference type="RefSeq" id="XP_959124.3">
    <property type="nucleotide sequence ID" value="XM_954031.3"/>
</dbReference>
<dbReference type="KEGG" id="ncr:NCU04867"/>